<dbReference type="AlphaFoldDB" id="A0A4R9G7M1"/>
<dbReference type="EMBL" id="RQEP01000005">
    <property type="protein sequence ID" value="TGK07622.1"/>
    <property type="molecule type" value="Genomic_DNA"/>
</dbReference>
<keyword evidence="1" id="KW-0472">Membrane</keyword>
<gene>
    <name evidence="2" type="ORF">EHO59_05860</name>
</gene>
<reference evidence="2" key="1">
    <citation type="journal article" date="2019" name="PLoS Negl. Trop. Dis.">
        <title>Revisiting the worldwide diversity of Leptospira species in the environment.</title>
        <authorList>
            <person name="Vincent A.T."/>
            <person name="Schiettekatte O."/>
            <person name="Bourhy P."/>
            <person name="Veyrier F.J."/>
            <person name="Picardeau M."/>
        </authorList>
    </citation>
    <scope>NUCLEOTIDE SEQUENCE [LARGE SCALE GENOMIC DNA]</scope>
    <source>
        <strain evidence="2">SSS9</strain>
    </source>
</reference>
<evidence type="ECO:0000313" key="3">
    <source>
        <dbReference type="Proteomes" id="UP000297453"/>
    </source>
</evidence>
<dbReference type="RefSeq" id="WP_135585658.1">
    <property type="nucleotide sequence ID" value="NZ_RQEP01000005.1"/>
</dbReference>
<proteinExistence type="predicted"/>
<keyword evidence="1" id="KW-0812">Transmembrane</keyword>
<evidence type="ECO:0000256" key="1">
    <source>
        <dbReference type="SAM" id="Phobius"/>
    </source>
</evidence>
<keyword evidence="1" id="KW-1133">Transmembrane helix</keyword>
<sequence>MSRERILALQVLSCFLMLLSLFFFYMRDPFLEQSAYSIRASVLEEVPIHSSKQAVMRYLKSKGISRTFEEERPYIAEPSYVADILIFNKKGVIQSNPYFMFQQDNNHLRAELGSYIDLTDSRFWLRPYPVRVFLYFQFWNNELVQVRAIKAF</sequence>
<dbReference type="Proteomes" id="UP000297453">
    <property type="component" value="Unassembled WGS sequence"/>
</dbReference>
<accession>A0A4R9G7M1</accession>
<organism evidence="2 3">
    <name type="scientific">Leptospira semungkisensis</name>
    <dbReference type="NCBI Taxonomy" id="2484985"/>
    <lineage>
        <taxon>Bacteria</taxon>
        <taxon>Pseudomonadati</taxon>
        <taxon>Spirochaetota</taxon>
        <taxon>Spirochaetia</taxon>
        <taxon>Leptospirales</taxon>
        <taxon>Leptospiraceae</taxon>
        <taxon>Leptospira</taxon>
    </lineage>
</organism>
<keyword evidence="3" id="KW-1185">Reference proteome</keyword>
<dbReference type="OrthoDB" id="326559at2"/>
<name>A0A4R9G7M1_9LEPT</name>
<evidence type="ECO:0000313" key="2">
    <source>
        <dbReference type="EMBL" id="TGK07622.1"/>
    </source>
</evidence>
<protein>
    <submittedName>
        <fullName evidence="2">Uncharacterized protein</fullName>
    </submittedName>
</protein>
<feature type="transmembrane region" description="Helical" evidence="1">
    <location>
        <begin position="6"/>
        <end position="26"/>
    </location>
</feature>
<comment type="caution">
    <text evidence="2">The sequence shown here is derived from an EMBL/GenBank/DDBJ whole genome shotgun (WGS) entry which is preliminary data.</text>
</comment>